<proteinExistence type="predicted"/>
<dbReference type="Proteomes" id="UP000306102">
    <property type="component" value="Unassembled WGS sequence"/>
</dbReference>
<evidence type="ECO:0000313" key="2">
    <source>
        <dbReference type="Proteomes" id="UP000306102"/>
    </source>
</evidence>
<protein>
    <submittedName>
        <fullName evidence="1">Uncharacterized protein</fullName>
    </submittedName>
</protein>
<dbReference type="AlphaFoldDB" id="A0A4S4D2U1"/>
<dbReference type="EMBL" id="SDRB02012869">
    <property type="protein sequence ID" value="THF96488.1"/>
    <property type="molecule type" value="Genomic_DNA"/>
</dbReference>
<organism evidence="1 2">
    <name type="scientific">Camellia sinensis var. sinensis</name>
    <name type="common">China tea</name>
    <dbReference type="NCBI Taxonomy" id="542762"/>
    <lineage>
        <taxon>Eukaryota</taxon>
        <taxon>Viridiplantae</taxon>
        <taxon>Streptophyta</taxon>
        <taxon>Embryophyta</taxon>
        <taxon>Tracheophyta</taxon>
        <taxon>Spermatophyta</taxon>
        <taxon>Magnoliopsida</taxon>
        <taxon>eudicotyledons</taxon>
        <taxon>Gunneridae</taxon>
        <taxon>Pentapetalae</taxon>
        <taxon>asterids</taxon>
        <taxon>Ericales</taxon>
        <taxon>Theaceae</taxon>
        <taxon>Camellia</taxon>
    </lineage>
</organism>
<name>A0A4S4D2U1_CAMSN</name>
<keyword evidence="2" id="KW-1185">Reference proteome</keyword>
<sequence length="262" mass="28991">MGWLTELQRLAKGLPLSSGLDSCLMLHKQERRLREEEKLISEMINEMQTEGMINGEDNQEPTGPSRFVLRRSDISFVRFWRMELEGCILVQNLRGHPVLSGCHSSAPLRVWCHRQWVLKLGVFLAVGVALSSAAEVQQLGVFLCCSRGVEAWSFPGDGYGVFSTDVGMGRWELQQPRVGVVFSAGGGDLWVWCHRQWVLKLGVFLAVGVALSSAAELQQLGVFLCCSRGVEAWSFPGGGYGVFSTDVGMGRWELQQPRGSVS</sequence>
<accession>A0A4S4D2U1</accession>
<gene>
    <name evidence="1" type="ORF">TEA_010490</name>
</gene>
<evidence type="ECO:0000313" key="1">
    <source>
        <dbReference type="EMBL" id="THF96488.1"/>
    </source>
</evidence>
<reference evidence="1 2" key="1">
    <citation type="journal article" date="2018" name="Proc. Natl. Acad. Sci. U.S.A.">
        <title>Draft genome sequence of Camellia sinensis var. sinensis provides insights into the evolution of the tea genome and tea quality.</title>
        <authorList>
            <person name="Wei C."/>
            <person name="Yang H."/>
            <person name="Wang S."/>
            <person name="Zhao J."/>
            <person name="Liu C."/>
            <person name="Gao L."/>
            <person name="Xia E."/>
            <person name="Lu Y."/>
            <person name="Tai Y."/>
            <person name="She G."/>
            <person name="Sun J."/>
            <person name="Cao H."/>
            <person name="Tong W."/>
            <person name="Gao Q."/>
            <person name="Li Y."/>
            <person name="Deng W."/>
            <person name="Jiang X."/>
            <person name="Wang W."/>
            <person name="Chen Q."/>
            <person name="Zhang S."/>
            <person name="Li H."/>
            <person name="Wu J."/>
            <person name="Wang P."/>
            <person name="Li P."/>
            <person name="Shi C."/>
            <person name="Zheng F."/>
            <person name="Jian J."/>
            <person name="Huang B."/>
            <person name="Shan D."/>
            <person name="Shi M."/>
            <person name="Fang C."/>
            <person name="Yue Y."/>
            <person name="Li F."/>
            <person name="Li D."/>
            <person name="Wei S."/>
            <person name="Han B."/>
            <person name="Jiang C."/>
            <person name="Yin Y."/>
            <person name="Xia T."/>
            <person name="Zhang Z."/>
            <person name="Bennetzen J.L."/>
            <person name="Zhao S."/>
            <person name="Wan X."/>
        </authorList>
    </citation>
    <scope>NUCLEOTIDE SEQUENCE [LARGE SCALE GENOMIC DNA]</scope>
    <source>
        <strain evidence="2">cv. Shuchazao</strain>
        <tissue evidence="1">Leaf</tissue>
    </source>
</reference>
<comment type="caution">
    <text evidence="1">The sequence shown here is derived from an EMBL/GenBank/DDBJ whole genome shotgun (WGS) entry which is preliminary data.</text>
</comment>